<proteinExistence type="predicted"/>
<gene>
    <name evidence="1" type="ORF">DPEC_G00082790</name>
</gene>
<evidence type="ECO:0000313" key="2">
    <source>
        <dbReference type="Proteomes" id="UP001157502"/>
    </source>
</evidence>
<keyword evidence="2" id="KW-1185">Reference proteome</keyword>
<comment type="caution">
    <text evidence="1">The sequence shown here is derived from an EMBL/GenBank/DDBJ whole genome shotgun (WGS) entry which is preliminary data.</text>
</comment>
<evidence type="ECO:0000313" key="1">
    <source>
        <dbReference type="EMBL" id="KAJ8008856.1"/>
    </source>
</evidence>
<dbReference type="EMBL" id="CM055734">
    <property type="protein sequence ID" value="KAJ8008856.1"/>
    <property type="molecule type" value="Genomic_DNA"/>
</dbReference>
<organism evidence="1 2">
    <name type="scientific">Dallia pectoralis</name>
    <name type="common">Alaska blackfish</name>
    <dbReference type="NCBI Taxonomy" id="75939"/>
    <lineage>
        <taxon>Eukaryota</taxon>
        <taxon>Metazoa</taxon>
        <taxon>Chordata</taxon>
        <taxon>Craniata</taxon>
        <taxon>Vertebrata</taxon>
        <taxon>Euteleostomi</taxon>
        <taxon>Actinopterygii</taxon>
        <taxon>Neopterygii</taxon>
        <taxon>Teleostei</taxon>
        <taxon>Protacanthopterygii</taxon>
        <taxon>Esociformes</taxon>
        <taxon>Umbridae</taxon>
        <taxon>Dallia</taxon>
    </lineage>
</organism>
<name>A0ACC2GZF5_DALPE</name>
<sequence>MLSRRRRRAEASSNIDLTLSTLVNGEPTSTQRPPFTLQTDSSSFSRNCFRMPASRMKTRAPSPHRDPVSPVPSYYSEPAYRQNRKDVTRDLPLLPGGRRAHPSEEEEERDEETLSLRSMPSSLRPTCRRPRGIPKRQPAPVTELQLPAVTKTSHHDYRGHLEVRGTGYTRCGRFPPILKSTGPRGPLYHDRLPGRTGNRPEDQGPVACGAPEKEGKGGLKKGFKREEHLSAPCDSTTSKVISDPPPSKTQRIMFHDPVVRDVYPITPDTATQTRRPGEDGQILYLRELRPRLRTDSPPPHSSVWTDPKALTQGKTGWTEPRAQNQGKTGWTEPRYLNQGKTGWKEPRYLNQGRREVLFIRLGISLTKADSISPERAGPQYYPVHPLKPSPRRVTIPSTRWPRDWRRLGTRLGSLSEEEGCLSPPVPVQCRPGLLEPFAGFPEHLCQQLVPVLSQSTTTQLQDEVSVAGRQGGRGVQDLLGQTQQTSCCPLLPGPESPGGLLPKIIMTRPTPSPMLPRLLSPTDNRHAA</sequence>
<protein>
    <submittedName>
        <fullName evidence="1">Uncharacterized protein</fullName>
    </submittedName>
</protein>
<reference evidence="1" key="1">
    <citation type="submission" date="2021-05" db="EMBL/GenBank/DDBJ databases">
        <authorList>
            <person name="Pan Q."/>
            <person name="Jouanno E."/>
            <person name="Zahm M."/>
            <person name="Klopp C."/>
            <person name="Cabau C."/>
            <person name="Louis A."/>
            <person name="Berthelot C."/>
            <person name="Parey E."/>
            <person name="Roest Crollius H."/>
            <person name="Montfort J."/>
            <person name="Robinson-Rechavi M."/>
            <person name="Bouchez O."/>
            <person name="Lampietro C."/>
            <person name="Lopez Roques C."/>
            <person name="Donnadieu C."/>
            <person name="Postlethwait J."/>
            <person name="Bobe J."/>
            <person name="Dillon D."/>
            <person name="Chandos A."/>
            <person name="von Hippel F."/>
            <person name="Guiguen Y."/>
        </authorList>
    </citation>
    <scope>NUCLEOTIDE SEQUENCE</scope>
    <source>
        <strain evidence="1">YG-Jan2019</strain>
    </source>
</reference>
<accession>A0ACC2GZF5</accession>
<dbReference type="Proteomes" id="UP001157502">
    <property type="component" value="Chromosome 7"/>
</dbReference>